<sequence>MSDYESDCVVEQDEIFGTIEENTLPPVTNRKRKKTSNDYPKKRVAQSPRQDQEENVTKLKRLSVASTSHDNTAVANGTSTVRKNFKRVTGELIGQYTVSLNKNVNYLLKFLVDNVNKQYYSTAEQFQKMKLNVFYDIVLTFENKKIWIESYKECKTKNRKTNVKRYLAPTELEGNDTISVYAKMKHGFKTIDGVFKIVFHILIGDSVEDSTPYEIECASTLNKIIEALKNTSLENDNDLLAYFIKNRDRMYRLCRIKSNLSNTNYKSLIIQSETHFELVDENNDENEENKCNDDMFDFNSDNYDVINLTRKNKRVLSAEVSKVQAEYIDCDKPRLSLNYTPKDSDENVHATLFDNSRNCNKEYASSTKKKNNKFDQLEIEINQMNDLIEDNIYKIYIHVLYDVEKSLYTLLGFTRYEIDCEQYDSL</sequence>
<evidence type="ECO:0000313" key="2">
    <source>
        <dbReference type="EMBL" id="AWW14423.1"/>
    </source>
</evidence>
<keyword evidence="3" id="KW-1185">Reference proteome</keyword>
<proteinExistence type="predicted"/>
<evidence type="ECO:0000256" key="1">
    <source>
        <dbReference type="SAM" id="MobiDB-lite"/>
    </source>
</evidence>
<dbReference type="GO" id="GO:0006355">
    <property type="term" value="P:regulation of DNA-templated transcription"/>
    <property type="evidence" value="ECO:0007669"/>
    <property type="project" value="InterPro"/>
</dbReference>
<dbReference type="KEGG" id="vg:65101541"/>
<dbReference type="Pfam" id="PF05847">
    <property type="entry name" value="Baculo_LEF-3"/>
    <property type="match status" value="1"/>
</dbReference>
<protein>
    <submittedName>
        <fullName evidence="2">Lef-3</fullName>
    </submittedName>
</protein>
<accession>A0A2Z4HI21</accession>
<feature type="region of interest" description="Disordered" evidence="1">
    <location>
        <begin position="20"/>
        <end position="56"/>
    </location>
</feature>
<name>A0A2Z4HI21_9ABAC</name>
<reference evidence="2 3" key="1">
    <citation type="journal article" date="2018" name="Sci. Rep.">
        <title>Comprehensive analysis of single molecule sequencing-derived complete genome and whole transcriptome of Hyposidra talaca nuclear polyhedrosis virus.</title>
        <authorList>
            <person name="Nguyen T.T."/>
            <person name="Suryamohan K."/>
            <person name="Kuriakose B."/>
            <person name="Janakiraman V."/>
            <person name="Reichelt M."/>
            <person name="Chaudhuri S."/>
            <person name="Guillory J."/>
            <person name="Divakaran N."/>
            <person name="Rabins P.E."/>
            <person name="Goel R."/>
            <person name="Deka B."/>
            <person name="Sarkar S."/>
            <person name="Ekka P."/>
            <person name="Tsai Y.C."/>
            <person name="Vargas D."/>
            <person name="Santhosh S."/>
            <person name="Mohan S."/>
            <person name="Chin C.S."/>
            <person name="Korlach J."/>
            <person name="Thomas G."/>
            <person name="Babu A."/>
            <person name="Seshagiri S."/>
        </authorList>
    </citation>
    <scope>NUCLEOTIDE SEQUENCE [LARGE SCALE GENOMIC DNA]</scope>
    <source>
        <strain evidence="2 3">HytaNPVIndia001</strain>
    </source>
</reference>
<dbReference type="EMBL" id="MH261376">
    <property type="protein sequence ID" value="AWW14423.1"/>
    <property type="molecule type" value="Genomic_DNA"/>
</dbReference>
<organism evidence="2 3">
    <name type="scientific">Hyposidra talaca nucleopolyhedrovirus</name>
    <dbReference type="NCBI Taxonomy" id="1070315"/>
    <lineage>
        <taxon>Viruses</taxon>
        <taxon>Viruses incertae sedis</taxon>
        <taxon>Naldaviricetes</taxon>
        <taxon>Lefavirales</taxon>
        <taxon>Baculoviridae</taxon>
        <taxon>Alphabaculovirus</taxon>
        <taxon>Alphabaculovirus hytalacae</taxon>
    </lineage>
</organism>
<dbReference type="GeneID" id="65101541"/>
<dbReference type="RefSeq" id="YP_010086330.1">
    <property type="nucleotide sequence ID" value="NC_055453.1"/>
</dbReference>
<dbReference type="GO" id="GO:0003677">
    <property type="term" value="F:DNA binding"/>
    <property type="evidence" value="ECO:0007669"/>
    <property type="project" value="InterPro"/>
</dbReference>
<evidence type="ECO:0000313" key="3">
    <source>
        <dbReference type="Proteomes" id="UP000501125"/>
    </source>
</evidence>
<dbReference type="Proteomes" id="UP000501125">
    <property type="component" value="Chromosome"/>
</dbReference>
<gene>
    <name evidence="2" type="primary">lef-3</name>
    <name evidence="2" type="ORF">HytaNPV_gp063</name>
</gene>
<dbReference type="InterPro" id="IPR008415">
    <property type="entry name" value="Baculo_LEF-3"/>
</dbReference>